<sequence length="74" mass="8452">MSNVKERIIGAVTIMSEKDAQKVWDLIQGTFILNNAEEVEPDPEELEAIRAYKSGDPEYQPYISHEELMKELGL</sequence>
<evidence type="ECO:0000313" key="1">
    <source>
        <dbReference type="EMBL" id="DAE08140.1"/>
    </source>
</evidence>
<dbReference type="EMBL" id="BK015464">
    <property type="protein sequence ID" value="DAE08140.1"/>
    <property type="molecule type" value="Genomic_DNA"/>
</dbReference>
<name>A0A8S5PPL4_9CAUD</name>
<accession>A0A8S5PPL4</accession>
<proteinExistence type="predicted"/>
<protein>
    <submittedName>
        <fullName evidence="1">Uncharacterized protein</fullName>
    </submittedName>
</protein>
<reference evidence="1" key="1">
    <citation type="journal article" date="2021" name="Proc. Natl. Acad. Sci. U.S.A.">
        <title>A Catalog of Tens of Thousands of Viruses from Human Metagenomes Reveals Hidden Associations with Chronic Diseases.</title>
        <authorList>
            <person name="Tisza M.J."/>
            <person name="Buck C.B."/>
        </authorList>
    </citation>
    <scope>NUCLEOTIDE SEQUENCE</scope>
    <source>
        <strain evidence="1">Ct8NQ14</strain>
    </source>
</reference>
<organism evidence="1">
    <name type="scientific">Siphoviridae sp. ct8NQ14</name>
    <dbReference type="NCBI Taxonomy" id="2825363"/>
    <lineage>
        <taxon>Viruses</taxon>
        <taxon>Duplodnaviria</taxon>
        <taxon>Heunggongvirae</taxon>
        <taxon>Uroviricota</taxon>
        <taxon>Caudoviricetes</taxon>
    </lineage>
</organism>